<evidence type="ECO:0000313" key="2">
    <source>
        <dbReference type="Proteomes" id="UP000054928"/>
    </source>
</evidence>
<dbReference type="AlphaFoldDB" id="A0A0P1B4H0"/>
<protein>
    <submittedName>
        <fullName evidence="1">Uncharacterized protein</fullName>
    </submittedName>
</protein>
<name>A0A0P1B4H0_PLAHL</name>
<keyword evidence="2" id="KW-1185">Reference proteome</keyword>
<reference evidence="2" key="1">
    <citation type="submission" date="2014-09" db="EMBL/GenBank/DDBJ databases">
        <authorList>
            <person name="Sharma Rahul"/>
            <person name="Thines Marco"/>
        </authorList>
    </citation>
    <scope>NUCLEOTIDE SEQUENCE [LARGE SCALE GENOMIC DNA]</scope>
</reference>
<dbReference type="RefSeq" id="XP_024586050.1">
    <property type="nucleotide sequence ID" value="XM_024720897.1"/>
</dbReference>
<sequence length="63" mass="6934">MALDPILEAVNITSFKKVSRSEQAVGIIHKAMENVKSHEVRRKTGCRIATIAPDEMDISLVGK</sequence>
<dbReference type="GeneID" id="36402488"/>
<organism evidence="1 2">
    <name type="scientific">Plasmopara halstedii</name>
    <name type="common">Downy mildew of sunflower</name>
    <dbReference type="NCBI Taxonomy" id="4781"/>
    <lineage>
        <taxon>Eukaryota</taxon>
        <taxon>Sar</taxon>
        <taxon>Stramenopiles</taxon>
        <taxon>Oomycota</taxon>
        <taxon>Peronosporomycetes</taxon>
        <taxon>Peronosporales</taxon>
        <taxon>Peronosporaceae</taxon>
        <taxon>Plasmopara</taxon>
    </lineage>
</organism>
<dbReference type="EMBL" id="CCYD01003090">
    <property type="protein sequence ID" value="CEG49681.1"/>
    <property type="molecule type" value="Genomic_DNA"/>
</dbReference>
<accession>A0A0P1B4H0</accession>
<dbReference type="Proteomes" id="UP000054928">
    <property type="component" value="Unassembled WGS sequence"/>
</dbReference>
<proteinExistence type="predicted"/>
<evidence type="ECO:0000313" key="1">
    <source>
        <dbReference type="EMBL" id="CEG49681.1"/>
    </source>
</evidence>